<dbReference type="InterPro" id="IPR007592">
    <property type="entry name" value="GEBP"/>
</dbReference>
<feature type="compositionally biased region" description="Low complexity" evidence="2">
    <location>
        <begin position="7"/>
        <end position="20"/>
    </location>
</feature>
<proteinExistence type="inferred from homology"/>
<reference evidence="4 5" key="1">
    <citation type="journal article" date="2018" name="Science">
        <title>The opium poppy genome and morphinan production.</title>
        <authorList>
            <person name="Guo L."/>
            <person name="Winzer T."/>
            <person name="Yang X."/>
            <person name="Li Y."/>
            <person name="Ning Z."/>
            <person name="He Z."/>
            <person name="Teodor R."/>
            <person name="Lu Y."/>
            <person name="Bowser T.A."/>
            <person name="Graham I.A."/>
            <person name="Ye K."/>
        </authorList>
    </citation>
    <scope>NUCLEOTIDE SEQUENCE [LARGE SCALE GENOMIC DNA]</scope>
    <source>
        <strain evidence="5">cv. HN1</strain>
        <tissue evidence="4">Leaves</tissue>
    </source>
</reference>
<feature type="compositionally biased region" description="Acidic residues" evidence="2">
    <location>
        <begin position="50"/>
        <end position="64"/>
    </location>
</feature>
<evidence type="ECO:0000259" key="3">
    <source>
        <dbReference type="Pfam" id="PF04504"/>
    </source>
</evidence>
<gene>
    <name evidence="4" type="ORF">C5167_012736</name>
</gene>
<dbReference type="STRING" id="3469.A0A4Y7IYC5"/>
<sequence length="292" mass="33510">MGRMNHPSSCPEDPPSAASSSEEEVENSKSEASEKGEAGKEVEISGSEASEGEAEDESDSEFVESSENHKRKRTKAANKPTSSSSSKSKSSNIVKKRRKRTPISRLISVEDEIVILEGLREWKRKGWFPLLARQEFTDYIKDSLHFNPVNKSQVVRQVWQLKKRFCKFLEKKNDDDADPVFEDPNDYKLYLIMKDIWGDEYPVIRKKNVKYDDDNGRKVKAKRELLDKLPVLGIKDCVSEEGLKLIGDAKVKKFEKKWKKLHQEELHLNLKRKELIEEMTQALLAAVKASKD</sequence>
<evidence type="ECO:0000313" key="4">
    <source>
        <dbReference type="EMBL" id="RZC53883.1"/>
    </source>
</evidence>
<keyword evidence="5" id="KW-1185">Reference proteome</keyword>
<feature type="domain" description="Glabrous enhancer-binding protein-like DBD" evidence="3">
    <location>
        <begin position="104"/>
        <end position="198"/>
    </location>
</feature>
<dbReference type="PANTHER" id="PTHR31662:SF33">
    <property type="entry name" value="DNA-BINDING STOREKEEPER PROTEIN TRANSCRIPTIONAL REGULATOR-LIKE PROTEIN"/>
    <property type="match status" value="1"/>
</dbReference>
<evidence type="ECO:0000313" key="5">
    <source>
        <dbReference type="Proteomes" id="UP000316621"/>
    </source>
</evidence>
<name>A0A4Y7IYC5_PAPSO</name>
<dbReference type="Pfam" id="PF04504">
    <property type="entry name" value="GeBP-like_DBD"/>
    <property type="match status" value="1"/>
</dbReference>
<dbReference type="AlphaFoldDB" id="A0A4Y7IYC5"/>
<organism evidence="4 5">
    <name type="scientific">Papaver somniferum</name>
    <name type="common">Opium poppy</name>
    <dbReference type="NCBI Taxonomy" id="3469"/>
    <lineage>
        <taxon>Eukaryota</taxon>
        <taxon>Viridiplantae</taxon>
        <taxon>Streptophyta</taxon>
        <taxon>Embryophyta</taxon>
        <taxon>Tracheophyta</taxon>
        <taxon>Spermatophyta</taxon>
        <taxon>Magnoliopsida</taxon>
        <taxon>Ranunculales</taxon>
        <taxon>Papaveraceae</taxon>
        <taxon>Papaveroideae</taxon>
        <taxon>Papaver</taxon>
    </lineage>
</organism>
<dbReference type="EMBL" id="CM010717">
    <property type="protein sequence ID" value="RZC53883.1"/>
    <property type="molecule type" value="Genomic_DNA"/>
</dbReference>
<dbReference type="OMA" id="AKWIANW"/>
<evidence type="ECO:0000256" key="2">
    <source>
        <dbReference type="SAM" id="MobiDB-lite"/>
    </source>
</evidence>
<comment type="similarity">
    <text evidence="1">Belongs to the GeBP family.</text>
</comment>
<dbReference type="OrthoDB" id="661680at2759"/>
<dbReference type="Proteomes" id="UP000316621">
    <property type="component" value="Chromosome 3"/>
</dbReference>
<dbReference type="GO" id="GO:0005634">
    <property type="term" value="C:nucleus"/>
    <property type="evidence" value="ECO:0007669"/>
    <property type="project" value="TreeGrafter"/>
</dbReference>
<protein>
    <recommendedName>
        <fullName evidence="3">Glabrous enhancer-binding protein-like DBD domain-containing protein</fullName>
    </recommendedName>
</protein>
<dbReference type="Gramene" id="RZC53883">
    <property type="protein sequence ID" value="RZC53883"/>
    <property type="gene ID" value="C5167_012736"/>
</dbReference>
<dbReference type="InterPro" id="IPR053932">
    <property type="entry name" value="GeBP-like_DBD"/>
</dbReference>
<dbReference type="PANTHER" id="PTHR31662">
    <property type="entry name" value="BNAANNG10740D PROTEIN-RELATED"/>
    <property type="match status" value="1"/>
</dbReference>
<accession>A0A4Y7IYC5</accession>
<dbReference type="GO" id="GO:0006355">
    <property type="term" value="P:regulation of DNA-templated transcription"/>
    <property type="evidence" value="ECO:0007669"/>
    <property type="project" value="InterPro"/>
</dbReference>
<feature type="region of interest" description="Disordered" evidence="2">
    <location>
        <begin position="1"/>
        <end position="97"/>
    </location>
</feature>
<feature type="compositionally biased region" description="Low complexity" evidence="2">
    <location>
        <begin position="82"/>
        <end position="91"/>
    </location>
</feature>
<feature type="compositionally biased region" description="Basic and acidic residues" evidence="2">
    <location>
        <begin position="26"/>
        <end position="43"/>
    </location>
</feature>
<evidence type="ECO:0000256" key="1">
    <source>
        <dbReference type="ARBA" id="ARBA00010820"/>
    </source>
</evidence>